<feature type="transmembrane region" description="Helical" evidence="1">
    <location>
        <begin position="433"/>
        <end position="451"/>
    </location>
</feature>
<dbReference type="Gene3D" id="1.10.3210.10">
    <property type="entry name" value="Hypothetical protein af1432"/>
    <property type="match status" value="1"/>
</dbReference>
<dbReference type="AlphaFoldDB" id="A0AAX1TSR1"/>
<proteinExistence type="predicted"/>
<dbReference type="PANTHER" id="PTHR36442">
    <property type="entry name" value="CYCLIC-DI-AMP PHOSPHODIESTERASE PGPH"/>
    <property type="match status" value="1"/>
</dbReference>
<dbReference type="InterPro" id="IPR011624">
    <property type="entry name" value="Metal-dep_PHydrolase_7TM_extra"/>
</dbReference>
<evidence type="ECO:0000313" key="4">
    <source>
        <dbReference type="Proteomes" id="UP000249008"/>
    </source>
</evidence>
<dbReference type="Proteomes" id="UP000249008">
    <property type="component" value="Chromosome 1"/>
</dbReference>
<keyword evidence="1" id="KW-0812">Transmembrane</keyword>
<keyword evidence="1" id="KW-1133">Transmembrane helix</keyword>
<dbReference type="Pfam" id="PF01966">
    <property type="entry name" value="HD"/>
    <property type="match status" value="1"/>
</dbReference>
<dbReference type="InterPro" id="IPR006675">
    <property type="entry name" value="HDIG_dom"/>
</dbReference>
<dbReference type="EMBL" id="LS483487">
    <property type="protein sequence ID" value="SQJ00616.1"/>
    <property type="molecule type" value="Genomic_DNA"/>
</dbReference>
<dbReference type="NCBIfam" id="TIGR00277">
    <property type="entry name" value="HDIG"/>
    <property type="match status" value="1"/>
</dbReference>
<protein>
    <submittedName>
        <fullName evidence="3">Predicted HD superfamily hydrolase</fullName>
    </submittedName>
</protein>
<dbReference type="Pfam" id="PF07698">
    <property type="entry name" value="7TM-7TMR_HD"/>
    <property type="match status" value="1"/>
</dbReference>
<name>A0AAX1TSR1_9FUSO</name>
<dbReference type="Pfam" id="PF07697">
    <property type="entry name" value="7TMR-HDED"/>
    <property type="match status" value="1"/>
</dbReference>
<dbReference type="InterPro" id="IPR006674">
    <property type="entry name" value="HD_domain"/>
</dbReference>
<dbReference type="InterPro" id="IPR052722">
    <property type="entry name" value="PgpH_phosphodiesterase"/>
</dbReference>
<organism evidence="3 4">
    <name type="scientific">Fusobacterium ulcerans</name>
    <dbReference type="NCBI Taxonomy" id="861"/>
    <lineage>
        <taxon>Bacteria</taxon>
        <taxon>Fusobacteriati</taxon>
        <taxon>Fusobacteriota</taxon>
        <taxon>Fusobacteriia</taxon>
        <taxon>Fusobacteriales</taxon>
        <taxon>Fusobacteriaceae</taxon>
        <taxon>Fusobacterium</taxon>
    </lineage>
</organism>
<feature type="transmembrane region" description="Helical" evidence="1">
    <location>
        <begin position="339"/>
        <end position="363"/>
    </location>
</feature>
<dbReference type="GO" id="GO:0016787">
    <property type="term" value="F:hydrolase activity"/>
    <property type="evidence" value="ECO:0007669"/>
    <property type="project" value="UniProtKB-KW"/>
</dbReference>
<feature type="transmembrane region" description="Helical" evidence="1">
    <location>
        <begin position="308"/>
        <end position="327"/>
    </location>
</feature>
<feature type="transmembrane region" description="Helical" evidence="1">
    <location>
        <begin position="395"/>
        <end position="421"/>
    </location>
</feature>
<reference evidence="3 4" key="1">
    <citation type="submission" date="2018-06" db="EMBL/GenBank/DDBJ databases">
        <authorList>
            <consortium name="Pathogen Informatics"/>
            <person name="Doyle S."/>
        </authorList>
    </citation>
    <scope>NUCLEOTIDE SEQUENCE [LARGE SCALE GENOMIC DNA]</scope>
    <source>
        <strain evidence="3 4">NCTC12112</strain>
    </source>
</reference>
<dbReference type="PANTHER" id="PTHR36442:SF1">
    <property type="entry name" value="CYCLIC-DI-AMP PHOSPHODIESTERASE PGPH"/>
    <property type="match status" value="1"/>
</dbReference>
<evidence type="ECO:0000256" key="1">
    <source>
        <dbReference type="SAM" id="Phobius"/>
    </source>
</evidence>
<dbReference type="InterPro" id="IPR011621">
    <property type="entry name" value="Metal-dep_PHydrolase_7TM_intra"/>
</dbReference>
<dbReference type="RefSeq" id="WP_005976572.1">
    <property type="nucleotide sequence ID" value="NZ_BAABXY010000001.1"/>
</dbReference>
<dbReference type="GeneID" id="78455488"/>
<keyword evidence="1" id="KW-0472">Membrane</keyword>
<feature type="transmembrane region" description="Helical" evidence="1">
    <location>
        <begin position="369"/>
        <end position="388"/>
    </location>
</feature>
<dbReference type="InterPro" id="IPR003607">
    <property type="entry name" value="HD/PDEase_dom"/>
</dbReference>
<dbReference type="SMART" id="SM00471">
    <property type="entry name" value="HDc"/>
    <property type="match status" value="1"/>
</dbReference>
<evidence type="ECO:0000259" key="2">
    <source>
        <dbReference type="SMART" id="SM00471"/>
    </source>
</evidence>
<feature type="transmembrane region" description="Helical" evidence="1">
    <location>
        <begin position="276"/>
        <end position="296"/>
    </location>
</feature>
<sequence>MKKFNLFGLKFMFEIKRSDRNDAEIYSSSYSLREKILYLILVMFVIAFSSKISLLSRNNNYKVGDVVISDIYAPKTIVFRDQSAKEKIVEEMIVKSGKEYIYSADAGRIYLETFDDFFNDVYSMKEKEHNEVDFKSLEKNTGRKISENMIQEILRLDVKDIKKLQKETRSFLEGLYENGIVQEKSIIKYNPPYDEKIKKLPELNKLVVETFATPNYIYDEDKTKRSLQEKVSQINDQYIEIKAGTLVGKKGEILNERRIKILEACGVYSYKKSTGIILANLTYLFIIATLFYTVVFNKHKKEILNKNYYRSVFLIITAFFLVFRFINNDLIYLVPIDTALFLLILLTNTRFATLMFSFMMLFLMPIIDYDLIFLVVYVASLSFGAYLVRKVNTRAGLIAVGIQLSILKITLFLLLSAFSQVETFGAALKSGEMVLAGLISGMITIALLPYFEKTFNILTLFKLLELGDLSHPLLKKLSMEAPGTFHHSMMVATLSENAAAAVGANAIFTRVASYYHDIGKCKRPKFYVENQQNGENPHNKVSPFMSNLIITSHTKDGAEMAKQYQIPKEIRDIMYEHQGTTFLAYFYNKAKSLDPSVTKEEFRYSGPKPRSKESAIIMLADSIEAAVRSIDDKTPRAMEEMIRKIISSKIEDNQLSEADLTFKEIEIIIQTFIKSLISIHHVRIKYPGQK</sequence>
<evidence type="ECO:0000313" key="3">
    <source>
        <dbReference type="EMBL" id="SQJ00616.1"/>
    </source>
</evidence>
<dbReference type="SUPFAM" id="SSF109604">
    <property type="entry name" value="HD-domain/PDEase-like"/>
    <property type="match status" value="1"/>
</dbReference>
<accession>A0AAX1TSR1</accession>
<feature type="transmembrane region" description="Helical" evidence="1">
    <location>
        <begin position="36"/>
        <end position="54"/>
    </location>
</feature>
<dbReference type="KEGG" id="ful:C4N20_11750"/>
<gene>
    <name evidence="3" type="ORF">NCTC12112_00910</name>
</gene>
<dbReference type="CDD" id="cd00077">
    <property type="entry name" value="HDc"/>
    <property type="match status" value="1"/>
</dbReference>
<keyword evidence="3" id="KW-0378">Hydrolase</keyword>
<feature type="domain" description="HD/PDEase" evidence="2">
    <location>
        <begin position="480"/>
        <end position="635"/>
    </location>
</feature>